<reference evidence="6" key="1">
    <citation type="submission" date="2021-04" db="EMBL/GenBank/DDBJ databases">
        <title>Genome based classification of Actinospica acidithermotolerans sp. nov., an actinobacterium isolated from an Indonesian hot spring.</title>
        <authorList>
            <person name="Kusuma A.B."/>
            <person name="Putra K.E."/>
            <person name="Nafisah S."/>
            <person name="Loh J."/>
            <person name="Nouioui I."/>
            <person name="Goodfellow M."/>
        </authorList>
    </citation>
    <scope>NUCLEOTIDE SEQUENCE</scope>
    <source>
        <strain evidence="6">MGRD01-02</strain>
    </source>
</reference>
<evidence type="ECO:0000256" key="3">
    <source>
        <dbReference type="ARBA" id="ARBA00023004"/>
    </source>
</evidence>
<feature type="binding site" evidence="4">
    <location>
        <position position="164"/>
    </location>
    <ligand>
        <name>Fe cation</name>
        <dbReference type="ChEBI" id="CHEBI:24875"/>
    </ligand>
</feature>
<comment type="caution">
    <text evidence="6">The sequence shown here is derived from an EMBL/GenBank/DDBJ whole genome shotgun (WGS) entry which is preliminary data.</text>
</comment>
<dbReference type="InterPro" id="IPR009040">
    <property type="entry name" value="Ferritin-like_diiron"/>
</dbReference>
<keyword evidence="3 4" id="KW-0408">Iron</keyword>
<dbReference type="InterPro" id="IPR012347">
    <property type="entry name" value="Ferritin-like"/>
</dbReference>
<comment type="cofactor">
    <cofactor evidence="1">
        <name>heme b</name>
        <dbReference type="ChEBI" id="CHEBI:60344"/>
    </cofactor>
</comment>
<dbReference type="GO" id="GO:0020037">
    <property type="term" value="F:heme binding"/>
    <property type="evidence" value="ECO:0007669"/>
    <property type="project" value="TreeGrafter"/>
</dbReference>
<keyword evidence="7" id="KW-1185">Reference proteome</keyword>
<dbReference type="InterPro" id="IPR014490">
    <property type="entry name" value="Dps-like"/>
</dbReference>
<dbReference type="RefSeq" id="WP_212519150.1">
    <property type="nucleotide sequence ID" value="NZ_JAGSOH010000047.1"/>
</dbReference>
<name>A0A941ILW7_9ACTN</name>
<evidence type="ECO:0000256" key="4">
    <source>
        <dbReference type="PIRSR" id="PIRSR018063-50"/>
    </source>
</evidence>
<feature type="binding site" evidence="4">
    <location>
        <position position="83"/>
    </location>
    <ligand>
        <name>Fe cation</name>
        <dbReference type="ChEBI" id="CHEBI:24875"/>
    </ligand>
</feature>
<organism evidence="6 7">
    <name type="scientific">Actinospica acidithermotolerans</name>
    <dbReference type="NCBI Taxonomy" id="2828514"/>
    <lineage>
        <taxon>Bacteria</taxon>
        <taxon>Bacillati</taxon>
        <taxon>Actinomycetota</taxon>
        <taxon>Actinomycetes</taxon>
        <taxon>Catenulisporales</taxon>
        <taxon>Actinospicaceae</taxon>
        <taxon>Actinospica</taxon>
    </lineage>
</organism>
<dbReference type="GO" id="GO:0005829">
    <property type="term" value="C:cytosol"/>
    <property type="evidence" value="ECO:0007669"/>
    <property type="project" value="TreeGrafter"/>
</dbReference>
<keyword evidence="2" id="KW-0409">Iron storage</keyword>
<sequence>MSDDFVLDVERIRMQAQQKMADGPRTPGLGIDVDKVINVLDDVLATEIVCWTRYMRHAISASGINRAQVTAEFTEHAHEELQHAMWAAERISQLGGDPDFDPGTLAERAHTDYTAPAPNDLEQMLRDNLLAERIVIESYQEIIRWIGDADPTTRRLMEKILAEEEEHADDIVDLLGV</sequence>
<feature type="binding site" evidence="4">
    <location>
        <position position="132"/>
    </location>
    <ligand>
        <name>Fe cation</name>
        <dbReference type="ChEBI" id="CHEBI:24875"/>
    </ligand>
</feature>
<dbReference type="EMBL" id="JAGSOH010000047">
    <property type="protein sequence ID" value="MBR7828011.1"/>
    <property type="molecule type" value="Genomic_DNA"/>
</dbReference>
<keyword evidence="4" id="KW-0479">Metal-binding</keyword>
<dbReference type="InterPro" id="IPR008331">
    <property type="entry name" value="Ferritin_DPS_dom"/>
</dbReference>
<dbReference type="GO" id="GO:0004322">
    <property type="term" value="F:ferroxidase activity"/>
    <property type="evidence" value="ECO:0007669"/>
    <property type="project" value="TreeGrafter"/>
</dbReference>
<feature type="binding site" evidence="4">
    <location>
        <position position="167"/>
    </location>
    <ligand>
        <name>Fe cation</name>
        <dbReference type="ChEBI" id="CHEBI:24875"/>
    </ligand>
</feature>
<feature type="binding site" evidence="4">
    <location>
        <position position="47"/>
    </location>
    <ligand>
        <name>Fe cation</name>
        <dbReference type="ChEBI" id="CHEBI:24875"/>
    </ligand>
</feature>
<dbReference type="PROSITE" id="PS50905">
    <property type="entry name" value="FERRITIN_LIKE"/>
    <property type="match status" value="1"/>
</dbReference>
<dbReference type="PANTHER" id="PTHR30295">
    <property type="entry name" value="BACTERIOFERRITIN"/>
    <property type="match status" value="1"/>
</dbReference>
<evidence type="ECO:0000256" key="1">
    <source>
        <dbReference type="ARBA" id="ARBA00001970"/>
    </source>
</evidence>
<dbReference type="SUPFAM" id="SSF47240">
    <property type="entry name" value="Ferritin-like"/>
    <property type="match status" value="1"/>
</dbReference>
<gene>
    <name evidence="6" type="ORF">KDK95_16970</name>
</gene>
<evidence type="ECO:0000259" key="5">
    <source>
        <dbReference type="PROSITE" id="PS50905"/>
    </source>
</evidence>
<dbReference type="Pfam" id="PF00210">
    <property type="entry name" value="Ferritin"/>
    <property type="match status" value="1"/>
</dbReference>
<dbReference type="PANTHER" id="PTHR30295:SF1">
    <property type="entry name" value="DNA PROTECTION DURING STARVATION PROTEIN"/>
    <property type="match status" value="1"/>
</dbReference>
<protein>
    <submittedName>
        <fullName evidence="6">Bacterioferritin</fullName>
    </submittedName>
</protein>
<proteinExistence type="predicted"/>
<evidence type="ECO:0000256" key="2">
    <source>
        <dbReference type="ARBA" id="ARBA00022434"/>
    </source>
</evidence>
<dbReference type="Proteomes" id="UP000676325">
    <property type="component" value="Unassembled WGS sequence"/>
</dbReference>
<feature type="domain" description="Ferritin-like diiron" evidence="5">
    <location>
        <begin position="30"/>
        <end position="177"/>
    </location>
</feature>
<dbReference type="AlphaFoldDB" id="A0A941ILW7"/>
<dbReference type="Gene3D" id="1.20.1260.10">
    <property type="match status" value="1"/>
</dbReference>
<dbReference type="GO" id="GO:0006879">
    <property type="term" value="P:intracellular iron ion homeostasis"/>
    <property type="evidence" value="ECO:0007669"/>
    <property type="project" value="UniProtKB-KW"/>
</dbReference>
<dbReference type="PIRSF" id="PIRSF018063">
    <property type="entry name" value="Ferrtn_UCP018063"/>
    <property type="match status" value="1"/>
</dbReference>
<dbReference type="InterPro" id="IPR009078">
    <property type="entry name" value="Ferritin-like_SF"/>
</dbReference>
<accession>A0A941ILW7</accession>
<dbReference type="GO" id="GO:0008199">
    <property type="term" value="F:ferric iron binding"/>
    <property type="evidence" value="ECO:0007669"/>
    <property type="project" value="InterPro"/>
</dbReference>
<evidence type="ECO:0000313" key="7">
    <source>
        <dbReference type="Proteomes" id="UP000676325"/>
    </source>
</evidence>
<evidence type="ECO:0000313" key="6">
    <source>
        <dbReference type="EMBL" id="MBR7828011.1"/>
    </source>
</evidence>